<keyword evidence="3" id="KW-1185">Reference proteome</keyword>
<evidence type="ECO:0000256" key="1">
    <source>
        <dbReference type="SAM" id="MobiDB-lite"/>
    </source>
</evidence>
<organism evidence="2 3">
    <name type="scientific">Alosa alosa</name>
    <name type="common">allis shad</name>
    <dbReference type="NCBI Taxonomy" id="278164"/>
    <lineage>
        <taxon>Eukaryota</taxon>
        <taxon>Metazoa</taxon>
        <taxon>Chordata</taxon>
        <taxon>Craniata</taxon>
        <taxon>Vertebrata</taxon>
        <taxon>Euteleostomi</taxon>
        <taxon>Actinopterygii</taxon>
        <taxon>Neopterygii</taxon>
        <taxon>Teleostei</taxon>
        <taxon>Clupei</taxon>
        <taxon>Clupeiformes</taxon>
        <taxon>Clupeoidei</taxon>
        <taxon>Clupeidae</taxon>
        <taxon>Alosa</taxon>
    </lineage>
</organism>
<accession>A0AAV6HDV4</accession>
<dbReference type="Proteomes" id="UP000823561">
    <property type="component" value="Chromosome 1"/>
</dbReference>
<proteinExistence type="predicted"/>
<name>A0AAV6HDV4_9TELE</name>
<sequence>MRSWVGFSVCGTVPALDVGMIVAQERGEWKGDTLSMSGMLPHGTRNTLNPRAPSGILRLPPTSTGVKLLSLSQSETDRGKKAQQDHSQRQAYANRKGEEAMPNLRYLRL</sequence>
<dbReference type="AlphaFoldDB" id="A0AAV6HDV4"/>
<evidence type="ECO:0000313" key="2">
    <source>
        <dbReference type="EMBL" id="KAG5285468.1"/>
    </source>
</evidence>
<comment type="caution">
    <text evidence="2">The sequence shown here is derived from an EMBL/GenBank/DDBJ whole genome shotgun (WGS) entry which is preliminary data.</text>
</comment>
<feature type="compositionally biased region" description="Basic and acidic residues" evidence="1">
    <location>
        <begin position="75"/>
        <end position="88"/>
    </location>
</feature>
<dbReference type="EMBL" id="JADWDJ010000001">
    <property type="protein sequence ID" value="KAG5285468.1"/>
    <property type="molecule type" value="Genomic_DNA"/>
</dbReference>
<evidence type="ECO:0000313" key="3">
    <source>
        <dbReference type="Proteomes" id="UP000823561"/>
    </source>
</evidence>
<feature type="region of interest" description="Disordered" evidence="1">
    <location>
        <begin position="33"/>
        <end position="60"/>
    </location>
</feature>
<reference evidence="2 3" key="1">
    <citation type="submission" date="2020-10" db="EMBL/GenBank/DDBJ databases">
        <title>Chromosome-scale genome assembly of the Allis shad, Alosa alosa.</title>
        <authorList>
            <person name="Margot Z."/>
            <person name="Christophe K."/>
            <person name="Cabau C."/>
            <person name="Louis A."/>
            <person name="Berthelot C."/>
            <person name="Parey E."/>
            <person name="Roest Crollius H."/>
            <person name="Montfort J."/>
            <person name="Robinson-Rechavi M."/>
            <person name="Bucao C."/>
            <person name="Bouchez O."/>
            <person name="Gislard M."/>
            <person name="Lluch J."/>
            <person name="Milhes M."/>
            <person name="Lampietro C."/>
            <person name="Lopez Roques C."/>
            <person name="Donnadieu C."/>
            <person name="Braasch I."/>
            <person name="Desvignes T."/>
            <person name="Postlethwait J."/>
            <person name="Bobe J."/>
            <person name="Guiguen Y."/>
        </authorList>
    </citation>
    <scope>NUCLEOTIDE SEQUENCE [LARGE SCALE GENOMIC DNA]</scope>
    <source>
        <strain evidence="2">M-15738</strain>
        <tissue evidence="2">Blood</tissue>
    </source>
</reference>
<protein>
    <submittedName>
        <fullName evidence="2">Uncharacterized protein</fullName>
    </submittedName>
</protein>
<gene>
    <name evidence="2" type="ORF">AALO_G00003730</name>
</gene>
<feature type="region of interest" description="Disordered" evidence="1">
    <location>
        <begin position="72"/>
        <end position="97"/>
    </location>
</feature>